<dbReference type="GO" id="GO:0004497">
    <property type="term" value="F:monooxygenase activity"/>
    <property type="evidence" value="ECO:0007669"/>
    <property type="project" value="UniProtKB-KW"/>
</dbReference>
<evidence type="ECO:0000256" key="6">
    <source>
        <dbReference type="ARBA" id="ARBA00034313"/>
    </source>
</evidence>
<evidence type="ECO:0000256" key="3">
    <source>
        <dbReference type="ARBA" id="ARBA00022989"/>
    </source>
</evidence>
<evidence type="ECO:0000256" key="2">
    <source>
        <dbReference type="ARBA" id="ARBA00022692"/>
    </source>
</evidence>
<reference evidence="8" key="2">
    <citation type="journal article" date="2023" name="IMA Fungus">
        <title>Comparative genomic study of the Penicillium genus elucidates a diverse pangenome and 15 lateral gene transfer events.</title>
        <authorList>
            <person name="Petersen C."/>
            <person name="Sorensen T."/>
            <person name="Nielsen M.R."/>
            <person name="Sondergaard T.E."/>
            <person name="Sorensen J.L."/>
            <person name="Fitzpatrick D.A."/>
            <person name="Frisvad J.C."/>
            <person name="Nielsen K.L."/>
        </authorList>
    </citation>
    <scope>NUCLEOTIDE SEQUENCE</scope>
    <source>
        <strain evidence="8">IBT 19713</strain>
    </source>
</reference>
<evidence type="ECO:0000256" key="4">
    <source>
        <dbReference type="ARBA" id="ARBA00023033"/>
    </source>
</evidence>
<keyword evidence="9" id="KW-1185">Reference proteome</keyword>
<evidence type="ECO:0000313" key="9">
    <source>
        <dbReference type="Proteomes" id="UP001150941"/>
    </source>
</evidence>
<feature type="transmembrane region" description="Helical" evidence="7">
    <location>
        <begin position="41"/>
        <end position="64"/>
    </location>
</feature>
<keyword evidence="5 7" id="KW-0472">Membrane</keyword>
<protein>
    <submittedName>
        <fullName evidence="8">Uncharacterized protein</fullName>
    </submittedName>
</protein>
<organism evidence="8 9">
    <name type="scientific">Penicillium chermesinum</name>
    <dbReference type="NCBI Taxonomy" id="63820"/>
    <lineage>
        <taxon>Eukaryota</taxon>
        <taxon>Fungi</taxon>
        <taxon>Dikarya</taxon>
        <taxon>Ascomycota</taxon>
        <taxon>Pezizomycotina</taxon>
        <taxon>Eurotiomycetes</taxon>
        <taxon>Eurotiomycetidae</taxon>
        <taxon>Eurotiales</taxon>
        <taxon>Aspergillaceae</taxon>
        <taxon>Penicillium</taxon>
    </lineage>
</organism>
<dbReference type="PANTHER" id="PTHR35042:SF1">
    <property type="entry name" value="DUF1772-DOMAIN-CONTAINING PROTEIN"/>
    <property type="match status" value="1"/>
</dbReference>
<dbReference type="OrthoDB" id="5954308at2759"/>
<keyword evidence="2 7" id="KW-0812">Transmembrane</keyword>
<dbReference type="GO" id="GO:0016020">
    <property type="term" value="C:membrane"/>
    <property type="evidence" value="ECO:0007669"/>
    <property type="project" value="UniProtKB-SubCell"/>
</dbReference>
<dbReference type="PANTHER" id="PTHR35042">
    <property type="entry name" value="ANTHRONE OXYGENASE ENCC"/>
    <property type="match status" value="1"/>
</dbReference>
<evidence type="ECO:0000256" key="5">
    <source>
        <dbReference type="ARBA" id="ARBA00023136"/>
    </source>
</evidence>
<keyword evidence="4" id="KW-0560">Oxidoreductase</keyword>
<comment type="similarity">
    <text evidence="6">Belongs to the anthrone oxygenase family.</text>
</comment>
<dbReference type="Proteomes" id="UP001150941">
    <property type="component" value="Unassembled WGS sequence"/>
</dbReference>
<keyword evidence="3 7" id="KW-1133">Transmembrane helix</keyword>
<proteinExistence type="inferred from homology"/>
<reference evidence="8" key="1">
    <citation type="submission" date="2022-11" db="EMBL/GenBank/DDBJ databases">
        <authorList>
            <person name="Petersen C."/>
        </authorList>
    </citation>
    <scope>NUCLEOTIDE SEQUENCE</scope>
    <source>
        <strain evidence="8">IBT 19713</strain>
    </source>
</reference>
<name>A0A9W9NZ67_9EURO</name>
<keyword evidence="4" id="KW-0503">Monooxygenase</keyword>
<evidence type="ECO:0000256" key="1">
    <source>
        <dbReference type="ARBA" id="ARBA00004141"/>
    </source>
</evidence>
<dbReference type="RefSeq" id="XP_058330464.1">
    <property type="nucleotide sequence ID" value="XM_058474724.1"/>
</dbReference>
<evidence type="ECO:0000313" key="8">
    <source>
        <dbReference type="EMBL" id="KAJ5232471.1"/>
    </source>
</evidence>
<dbReference type="AlphaFoldDB" id="A0A9W9NZ67"/>
<gene>
    <name evidence="8" type="ORF">N7468_005427</name>
</gene>
<dbReference type="InterPro" id="IPR013901">
    <property type="entry name" value="Anthrone_oxy"/>
</dbReference>
<dbReference type="GeneID" id="83202027"/>
<evidence type="ECO:0000256" key="7">
    <source>
        <dbReference type="SAM" id="Phobius"/>
    </source>
</evidence>
<dbReference type="Pfam" id="PF08592">
    <property type="entry name" value="Anthrone_oxy"/>
    <property type="match status" value="1"/>
</dbReference>
<sequence>MVESFQKDNVPSAQVARQWKNLYDLGKSQNPPARSRRGLCFLSALFSAAAALCISIVPYTLVVMKKTNDALAMKGSSKSESDSDLVGLLQRWGTLNQLRGVFPTAAAICGLVAAFL</sequence>
<dbReference type="EMBL" id="JAPQKS010000004">
    <property type="protein sequence ID" value="KAJ5232471.1"/>
    <property type="molecule type" value="Genomic_DNA"/>
</dbReference>
<comment type="subcellular location">
    <subcellularLocation>
        <location evidence="1">Membrane</location>
        <topology evidence="1">Multi-pass membrane protein</topology>
    </subcellularLocation>
</comment>
<comment type="caution">
    <text evidence="8">The sequence shown here is derived from an EMBL/GenBank/DDBJ whole genome shotgun (WGS) entry which is preliminary data.</text>
</comment>
<accession>A0A9W9NZ67</accession>